<dbReference type="Pfam" id="PF00625">
    <property type="entry name" value="Guanylate_kin"/>
    <property type="match status" value="1"/>
</dbReference>
<dbReference type="HAMAP" id="MF_00328">
    <property type="entry name" value="Guanylate_kinase"/>
    <property type="match status" value="1"/>
</dbReference>
<comment type="caution">
    <text evidence="14">The sequence shown here is derived from an EMBL/GenBank/DDBJ whole genome shotgun (WGS) entry which is preliminary data.</text>
</comment>
<feature type="domain" description="Guanylate kinase-like" evidence="13">
    <location>
        <begin position="7"/>
        <end position="188"/>
    </location>
</feature>
<dbReference type="SMART" id="SM00072">
    <property type="entry name" value="GuKc"/>
    <property type="match status" value="1"/>
</dbReference>
<keyword evidence="8 12" id="KW-0418">Kinase</keyword>
<evidence type="ECO:0000313" key="14">
    <source>
        <dbReference type="EMBL" id="MDC9031989.1"/>
    </source>
</evidence>
<dbReference type="PANTHER" id="PTHR23117:SF13">
    <property type="entry name" value="GUANYLATE KINASE"/>
    <property type="match status" value="1"/>
</dbReference>
<dbReference type="NCBIfam" id="TIGR03263">
    <property type="entry name" value="guanyl_kin"/>
    <property type="match status" value="1"/>
</dbReference>
<comment type="subcellular location">
    <subcellularLocation>
        <location evidence="2 12">Cytoplasm</location>
    </subcellularLocation>
</comment>
<comment type="function">
    <text evidence="1 12">Essential for recycling GMP and indirectly, cGMP.</text>
</comment>
<evidence type="ECO:0000259" key="13">
    <source>
        <dbReference type="PROSITE" id="PS50052"/>
    </source>
</evidence>
<dbReference type="InterPro" id="IPR020590">
    <property type="entry name" value="Guanylate_kinase_CS"/>
</dbReference>
<evidence type="ECO:0000256" key="5">
    <source>
        <dbReference type="ARBA" id="ARBA00016296"/>
    </source>
</evidence>
<dbReference type="Gene3D" id="3.30.63.10">
    <property type="entry name" value="Guanylate Kinase phosphate binding domain"/>
    <property type="match status" value="1"/>
</dbReference>
<keyword evidence="15" id="KW-1185">Reference proteome</keyword>
<dbReference type="SUPFAM" id="SSF52540">
    <property type="entry name" value="P-loop containing nucleoside triphosphate hydrolases"/>
    <property type="match status" value="1"/>
</dbReference>
<dbReference type="Gene3D" id="3.40.50.300">
    <property type="entry name" value="P-loop containing nucleotide triphosphate hydrolases"/>
    <property type="match status" value="1"/>
</dbReference>
<dbReference type="InterPro" id="IPR017665">
    <property type="entry name" value="Guanylate_kinase"/>
</dbReference>
<gene>
    <name evidence="12" type="primary">gmk</name>
    <name evidence="14" type="ORF">M8044_000208</name>
</gene>
<evidence type="ECO:0000256" key="10">
    <source>
        <dbReference type="ARBA" id="ARBA00030128"/>
    </source>
</evidence>
<dbReference type="InterPro" id="IPR027417">
    <property type="entry name" value="P-loop_NTPase"/>
</dbReference>
<evidence type="ECO:0000256" key="4">
    <source>
        <dbReference type="ARBA" id="ARBA00012961"/>
    </source>
</evidence>
<protein>
    <recommendedName>
        <fullName evidence="5 12">Guanylate kinase</fullName>
        <ecNumber evidence="4 12">2.7.4.8</ecNumber>
    </recommendedName>
    <alternativeName>
        <fullName evidence="10 12">GMP kinase</fullName>
    </alternativeName>
</protein>
<dbReference type="InterPro" id="IPR008144">
    <property type="entry name" value="Guanylate_kin-like_dom"/>
</dbReference>
<organism evidence="14 15">
    <name type="scientific">Columbia Basin potato purple top phytoplasma</name>
    <dbReference type="NCBI Taxonomy" id="307134"/>
    <lineage>
        <taxon>Bacteria</taxon>
        <taxon>Bacillati</taxon>
        <taxon>Mycoplasmatota</taxon>
        <taxon>Mollicutes</taxon>
        <taxon>Acholeplasmatales</taxon>
        <taxon>Acholeplasmataceae</taxon>
        <taxon>Candidatus Phytoplasma</taxon>
        <taxon>16SrVI (Clover proliferation group)</taxon>
    </lineage>
</organism>
<reference evidence="14 15" key="1">
    <citation type="journal article" date="2023" name="Plant">
        <title>Draft Genome Sequence Resource of CBPPT1, a 'Candidatus Phytoplasma trifolii'-Related Strain Associated with Potato Purple Top Disease in the Columbia Basin, U.S.A.</title>
        <authorList>
            <person name="Wei W."/>
            <person name="Shao J."/>
            <person name="Bottner-Parker K.D."/>
            <person name="Zhao Y."/>
        </authorList>
    </citation>
    <scope>NUCLEOTIDE SEQUENCE [LARGE SCALE GENOMIC DNA]</scope>
    <source>
        <strain evidence="14 15">CBPPT1</strain>
    </source>
</reference>
<evidence type="ECO:0000256" key="11">
    <source>
        <dbReference type="ARBA" id="ARBA00048594"/>
    </source>
</evidence>
<evidence type="ECO:0000256" key="9">
    <source>
        <dbReference type="ARBA" id="ARBA00022840"/>
    </source>
</evidence>
<proteinExistence type="inferred from homology"/>
<dbReference type="GO" id="GO:0016301">
    <property type="term" value="F:kinase activity"/>
    <property type="evidence" value="ECO:0007669"/>
    <property type="project" value="UniProtKB-KW"/>
</dbReference>
<evidence type="ECO:0000256" key="3">
    <source>
        <dbReference type="ARBA" id="ARBA00005790"/>
    </source>
</evidence>
<name>A0ABT5L8L4_9MOLU</name>
<dbReference type="PROSITE" id="PS50052">
    <property type="entry name" value="GUANYLATE_KINASE_2"/>
    <property type="match status" value="1"/>
</dbReference>
<keyword evidence="7 12" id="KW-0547">Nucleotide-binding</keyword>
<accession>A0ABT5L8L4</accession>
<keyword evidence="9 12" id="KW-0067">ATP-binding</keyword>
<evidence type="ECO:0000313" key="15">
    <source>
        <dbReference type="Proteomes" id="UP001221763"/>
    </source>
</evidence>
<comment type="similarity">
    <text evidence="3 12">Belongs to the guanylate kinase family.</text>
</comment>
<comment type="catalytic activity">
    <reaction evidence="11 12">
        <text>GMP + ATP = GDP + ADP</text>
        <dbReference type="Rhea" id="RHEA:20780"/>
        <dbReference type="ChEBI" id="CHEBI:30616"/>
        <dbReference type="ChEBI" id="CHEBI:58115"/>
        <dbReference type="ChEBI" id="CHEBI:58189"/>
        <dbReference type="ChEBI" id="CHEBI:456216"/>
        <dbReference type="EC" id="2.7.4.8"/>
    </reaction>
</comment>
<dbReference type="RefSeq" id="WP_273585207.1">
    <property type="nucleotide sequence ID" value="NZ_JANHJP010000003.1"/>
</dbReference>
<evidence type="ECO:0000256" key="6">
    <source>
        <dbReference type="ARBA" id="ARBA00022679"/>
    </source>
</evidence>
<evidence type="ECO:0000256" key="8">
    <source>
        <dbReference type="ARBA" id="ARBA00022777"/>
    </source>
</evidence>
<feature type="binding site" evidence="12">
    <location>
        <begin position="14"/>
        <end position="21"/>
    </location>
    <ligand>
        <name>ATP</name>
        <dbReference type="ChEBI" id="CHEBI:30616"/>
    </ligand>
</feature>
<dbReference type="EMBL" id="JANHJP010000003">
    <property type="protein sequence ID" value="MDC9031989.1"/>
    <property type="molecule type" value="Genomic_DNA"/>
</dbReference>
<evidence type="ECO:0000256" key="2">
    <source>
        <dbReference type="ARBA" id="ARBA00004496"/>
    </source>
</evidence>
<dbReference type="Proteomes" id="UP001221763">
    <property type="component" value="Unassembled WGS sequence"/>
</dbReference>
<dbReference type="PROSITE" id="PS00856">
    <property type="entry name" value="GUANYLATE_KINASE_1"/>
    <property type="match status" value="1"/>
</dbReference>
<sequence>MDLYKKGLMIVISGPSGVGKDAIKKQLLKKINNDLFYSISYTTREPRRGEKEGKDYFFINKEDFKNKIRENFFIEYNIFLNNYYGTAYKQILQKLEEGKKILLEIDIEGALKIREHKVNKDCVFIFIAPSSKEVLYKRLKKRNTETDQELNKRMLRADEEMKLAYKYDYIVINDEIDNAVNKIISILSAEHSKTKNIINFYLKEILQKGN</sequence>
<dbReference type="EC" id="2.7.4.8" evidence="4 12"/>
<keyword evidence="12" id="KW-0963">Cytoplasm</keyword>
<evidence type="ECO:0000256" key="1">
    <source>
        <dbReference type="ARBA" id="ARBA00003531"/>
    </source>
</evidence>
<dbReference type="InterPro" id="IPR008145">
    <property type="entry name" value="GK/Ca_channel_bsu"/>
</dbReference>
<evidence type="ECO:0000256" key="7">
    <source>
        <dbReference type="ARBA" id="ARBA00022741"/>
    </source>
</evidence>
<dbReference type="CDD" id="cd00071">
    <property type="entry name" value="GMPK"/>
    <property type="match status" value="1"/>
</dbReference>
<evidence type="ECO:0000256" key="12">
    <source>
        <dbReference type="HAMAP-Rule" id="MF_00328"/>
    </source>
</evidence>
<keyword evidence="6 12" id="KW-0808">Transferase</keyword>
<dbReference type="PANTHER" id="PTHR23117">
    <property type="entry name" value="GUANYLATE KINASE-RELATED"/>
    <property type="match status" value="1"/>
</dbReference>